<evidence type="ECO:0000313" key="2">
    <source>
        <dbReference type="EMBL" id="GKT28099.1"/>
    </source>
</evidence>
<dbReference type="Proteomes" id="UP001057375">
    <property type="component" value="Unassembled WGS sequence"/>
</dbReference>
<organism evidence="2 3">
    <name type="scientific">Aduncisulcus paluster</name>
    <dbReference type="NCBI Taxonomy" id="2918883"/>
    <lineage>
        <taxon>Eukaryota</taxon>
        <taxon>Metamonada</taxon>
        <taxon>Carpediemonas-like organisms</taxon>
        <taxon>Aduncisulcus</taxon>
    </lineage>
</organism>
<feature type="region of interest" description="Disordered" evidence="1">
    <location>
        <begin position="77"/>
        <end position="100"/>
    </location>
</feature>
<evidence type="ECO:0000313" key="3">
    <source>
        <dbReference type="Proteomes" id="UP001057375"/>
    </source>
</evidence>
<reference evidence="2" key="1">
    <citation type="submission" date="2022-03" db="EMBL/GenBank/DDBJ databases">
        <title>Draft genome sequence of Aduncisulcus paluster, a free-living microaerophilic Fornicata.</title>
        <authorList>
            <person name="Yuyama I."/>
            <person name="Kume K."/>
            <person name="Tamura T."/>
            <person name="Inagaki Y."/>
            <person name="Hashimoto T."/>
        </authorList>
    </citation>
    <scope>NUCLEOTIDE SEQUENCE</scope>
    <source>
        <strain evidence="2">NY0171</strain>
    </source>
</reference>
<sequence length="325" mass="36131">ITPTSLFSDGTKVISINQWDGKAVDYDLVLLGNLIEDVAKVSQDVQNKRQKILSSSSSSSSSSQTPLKLGQVQLLTKSNQSRNSQQTISSLSKSSSSSPASLVKSDLTFYDDFYRPDLHLACQVAPCKIVKTVSHIDAYDVRRSVKRFSNIGHFIAPSAPHVVGATRRPYPVGHCDLSEIDVSETALKDCLSDCNRDEFAEFLQGKSSICFCPNLFLPFAKPSILRKFYVSHHSCPGGITDFSATFTTSDGKKITKEYRMGEVPPYHHFWQVFPIDVDNVISCNIDVSPSHLPQETGIFGIRFVVDKEKEAEHLTIEHLLTEPWK</sequence>
<dbReference type="EMBL" id="BQXS01000149">
    <property type="protein sequence ID" value="GKT28099.1"/>
    <property type="molecule type" value="Genomic_DNA"/>
</dbReference>
<comment type="caution">
    <text evidence="2">The sequence shown here is derived from an EMBL/GenBank/DDBJ whole genome shotgun (WGS) entry which is preliminary data.</text>
</comment>
<protein>
    <submittedName>
        <fullName evidence="2">Uncharacterized protein</fullName>
    </submittedName>
</protein>
<evidence type="ECO:0000256" key="1">
    <source>
        <dbReference type="SAM" id="MobiDB-lite"/>
    </source>
</evidence>
<proteinExistence type="predicted"/>
<keyword evidence="3" id="KW-1185">Reference proteome</keyword>
<feature type="compositionally biased region" description="Polar residues" evidence="1">
    <location>
        <begin position="77"/>
        <end position="88"/>
    </location>
</feature>
<accession>A0ABQ5K9E8</accession>
<name>A0ABQ5K9E8_9EUKA</name>
<feature type="non-terminal residue" evidence="2">
    <location>
        <position position="1"/>
    </location>
</feature>
<feature type="compositionally biased region" description="Low complexity" evidence="1">
    <location>
        <begin position="89"/>
        <end position="100"/>
    </location>
</feature>
<gene>
    <name evidence="2" type="ORF">ADUPG1_000425</name>
</gene>